<organism evidence="1 2">
    <name type="scientific">Petrolisthes manimaculis</name>
    <dbReference type="NCBI Taxonomy" id="1843537"/>
    <lineage>
        <taxon>Eukaryota</taxon>
        <taxon>Metazoa</taxon>
        <taxon>Ecdysozoa</taxon>
        <taxon>Arthropoda</taxon>
        <taxon>Crustacea</taxon>
        <taxon>Multicrustacea</taxon>
        <taxon>Malacostraca</taxon>
        <taxon>Eumalacostraca</taxon>
        <taxon>Eucarida</taxon>
        <taxon>Decapoda</taxon>
        <taxon>Pleocyemata</taxon>
        <taxon>Anomura</taxon>
        <taxon>Galatheoidea</taxon>
        <taxon>Porcellanidae</taxon>
        <taxon>Petrolisthes</taxon>
    </lineage>
</organism>
<proteinExistence type="predicted"/>
<dbReference type="Gene3D" id="2.40.70.10">
    <property type="entry name" value="Acid Proteases"/>
    <property type="match status" value="1"/>
</dbReference>
<dbReference type="Proteomes" id="UP001292094">
    <property type="component" value="Unassembled WGS sequence"/>
</dbReference>
<comment type="caution">
    <text evidence="1">The sequence shown here is derived from an EMBL/GenBank/DDBJ whole genome shotgun (WGS) entry which is preliminary data.</text>
</comment>
<gene>
    <name evidence="1" type="ORF">Pmani_037127</name>
</gene>
<dbReference type="AlphaFoldDB" id="A0AAE1NJS8"/>
<evidence type="ECO:0000313" key="1">
    <source>
        <dbReference type="EMBL" id="KAK4289936.1"/>
    </source>
</evidence>
<dbReference type="EMBL" id="JAWZYT010005657">
    <property type="protein sequence ID" value="KAK4289936.1"/>
    <property type="molecule type" value="Genomic_DNA"/>
</dbReference>
<evidence type="ECO:0000313" key="2">
    <source>
        <dbReference type="Proteomes" id="UP001292094"/>
    </source>
</evidence>
<reference evidence="1" key="1">
    <citation type="submission" date="2023-11" db="EMBL/GenBank/DDBJ databases">
        <title>Genome assemblies of two species of porcelain crab, Petrolisthes cinctipes and Petrolisthes manimaculis (Anomura: Porcellanidae).</title>
        <authorList>
            <person name="Angst P."/>
        </authorList>
    </citation>
    <scope>NUCLEOTIDE SEQUENCE</scope>
    <source>
        <strain evidence="1">PB745_02</strain>
        <tissue evidence="1">Gill</tissue>
    </source>
</reference>
<dbReference type="InterPro" id="IPR021109">
    <property type="entry name" value="Peptidase_aspartic_dom_sf"/>
</dbReference>
<sequence>MPDSHILPVTINGIGAVMYVDNGCTSCFIRYERAQLLGMLWYMVDRLNVQLFMWSQVKIFHMYVVKNVPVQIKGGPLFLLNGLVFPKGETPSHVLDIMLDNGTLRKLGVIQSFHRNHSTLYFPSNDLIYASKKEDCPMQYVIKGYLSSPKVATQVIIHMDSGASTLFVSKRCMSLLNRTLPPRHINMLIRNKLWLHTNGLIKLAGNNAHDIVFGYQFLSRNNFILDYKNLKMYLKVNGQYYESKLSAELVALNEGKENK</sequence>
<protein>
    <submittedName>
        <fullName evidence="1">Uncharacterized protein</fullName>
    </submittedName>
</protein>
<name>A0AAE1NJS8_9EUCA</name>
<accession>A0AAE1NJS8</accession>
<keyword evidence="2" id="KW-1185">Reference proteome</keyword>